<gene>
    <name evidence="3" type="ORF">SAMN05660750_05086</name>
</gene>
<evidence type="ECO:0000313" key="3">
    <source>
        <dbReference type="EMBL" id="SKC17692.1"/>
    </source>
</evidence>
<dbReference type="PROSITE" id="PS00122">
    <property type="entry name" value="CARBOXYLESTERASE_B_1"/>
    <property type="match status" value="1"/>
</dbReference>
<organism evidence="3 4">
    <name type="scientific">Bosea thiooxidans</name>
    <dbReference type="NCBI Taxonomy" id="53254"/>
    <lineage>
        <taxon>Bacteria</taxon>
        <taxon>Pseudomonadati</taxon>
        <taxon>Pseudomonadota</taxon>
        <taxon>Alphaproteobacteria</taxon>
        <taxon>Hyphomicrobiales</taxon>
        <taxon>Boseaceae</taxon>
        <taxon>Bosea</taxon>
    </lineage>
</organism>
<name>A0A1T5HAJ0_9HYPH</name>
<accession>A0A1T5HAJ0</accession>
<dbReference type="Gene3D" id="3.40.50.1820">
    <property type="entry name" value="alpha/beta hydrolase"/>
    <property type="match status" value="1"/>
</dbReference>
<dbReference type="SUPFAM" id="SSF53474">
    <property type="entry name" value="alpha/beta-Hydrolases"/>
    <property type="match status" value="1"/>
</dbReference>
<keyword evidence="1" id="KW-0378">Hydrolase</keyword>
<evidence type="ECO:0000313" key="4">
    <source>
        <dbReference type="Proteomes" id="UP000190130"/>
    </source>
</evidence>
<dbReference type="AlphaFoldDB" id="A0A1T5HAJ0"/>
<dbReference type="InterPro" id="IPR050300">
    <property type="entry name" value="GDXG_lipolytic_enzyme"/>
</dbReference>
<dbReference type="InterPro" id="IPR019826">
    <property type="entry name" value="Carboxylesterase_B_AS"/>
</dbReference>
<dbReference type="InterPro" id="IPR029058">
    <property type="entry name" value="AB_hydrolase_fold"/>
</dbReference>
<reference evidence="3 4" key="1">
    <citation type="submission" date="2017-02" db="EMBL/GenBank/DDBJ databases">
        <authorList>
            <person name="Peterson S.W."/>
        </authorList>
    </citation>
    <scope>NUCLEOTIDE SEQUENCE [LARGE SCALE GENOMIC DNA]</scope>
    <source>
        <strain evidence="3 4">DSM 9653</strain>
    </source>
</reference>
<dbReference type="PANTHER" id="PTHR48081">
    <property type="entry name" value="AB HYDROLASE SUPERFAMILY PROTEIN C4A8.06C"/>
    <property type="match status" value="1"/>
</dbReference>
<evidence type="ECO:0000259" key="2">
    <source>
        <dbReference type="Pfam" id="PF20434"/>
    </source>
</evidence>
<dbReference type="Proteomes" id="UP000190130">
    <property type="component" value="Unassembled WGS sequence"/>
</dbReference>
<sequence>MPSCEPSIATRIVRRTIAPLLAGLGVSACAALRPGRLTDGARDVAYGLHPRQRMDIYVPSGRGSAPKPVVFFVYGGSWANGAKETYSFVGDALSARGFVTVIADYRLVPEVHFPVFIEDGAQALRFVRDNIARFGGAPEAIHLMGHSAGAYNAMMLTLDKRYLAAVGIRAGDVRSIVGLSGPYDFLPFDIDVTKEAFGNARDPVRTQPINFARRDAPPVFLATGSEDTTVLPRNSERLALALRKAGARSVSLKIYQGLGHAGTATALSRLLQWQAPVLDDVVMFLKTSVHPVCQTARKVAPRSASNVAPLSMLHGEEAARRSWSGLRSRAGSGSVVCGELRACS</sequence>
<dbReference type="Pfam" id="PF20434">
    <property type="entry name" value="BD-FAE"/>
    <property type="match status" value="1"/>
</dbReference>
<feature type="domain" description="BD-FAE-like" evidence="2">
    <location>
        <begin position="54"/>
        <end position="241"/>
    </location>
</feature>
<dbReference type="InterPro" id="IPR049492">
    <property type="entry name" value="BD-FAE-like_dom"/>
</dbReference>
<dbReference type="GO" id="GO:0016787">
    <property type="term" value="F:hydrolase activity"/>
    <property type="evidence" value="ECO:0007669"/>
    <property type="project" value="UniProtKB-KW"/>
</dbReference>
<proteinExistence type="predicted"/>
<dbReference type="EMBL" id="FUYX01000028">
    <property type="protein sequence ID" value="SKC17692.1"/>
    <property type="molecule type" value="Genomic_DNA"/>
</dbReference>
<evidence type="ECO:0000256" key="1">
    <source>
        <dbReference type="ARBA" id="ARBA00022801"/>
    </source>
</evidence>
<protein>
    <submittedName>
        <fullName evidence="3">Acetyl esterase/lipase</fullName>
    </submittedName>
</protein>
<dbReference type="PANTHER" id="PTHR48081:SF33">
    <property type="entry name" value="KYNURENINE FORMAMIDASE"/>
    <property type="match status" value="1"/>
</dbReference>